<dbReference type="RefSeq" id="WP_050224256.1">
    <property type="nucleotide sequence ID" value="NZ_CAXKUL010000002.1"/>
</dbReference>
<dbReference type="AlphaFoldDB" id="Q4K0H9"/>
<name>Q4K0H9_STREE</name>
<accession>Q4K0H9</accession>
<evidence type="ECO:0000313" key="1">
    <source>
        <dbReference type="EMBL" id="CAI33840.1"/>
    </source>
</evidence>
<reference evidence="1" key="1">
    <citation type="journal article" date="2006" name="PLoS Genet.">
        <title>Genetic analysis of the capsular biosynthetic locus from all 90 pneumococcal serotypes.</title>
        <authorList>
            <person name="Bentley S.D."/>
            <person name="Aanensen D.M."/>
            <person name="Mavroidi A."/>
            <person name="Saunders D."/>
            <person name="Rabbinowitsch E."/>
            <person name="Collins M."/>
            <person name="Donohoe K."/>
            <person name="Harris D."/>
            <person name="Murphy L."/>
            <person name="Quail M.A."/>
            <person name="Samuel G."/>
            <person name="Skovsted I.C."/>
            <person name="Kaltoft M.S."/>
            <person name="Barrell B."/>
            <person name="Reeves P.R."/>
            <person name="Parkhill J."/>
            <person name="Spratt B.G."/>
        </authorList>
    </citation>
    <scope>NUCLEOTIDE SEQUENCE</scope>
    <source>
        <strain evidence="1">1039/41</strain>
    </source>
</reference>
<proteinExistence type="predicted"/>
<sequence>MTIKINYMFFVCLSFFGIVLSSSQVIVNLGLSSIVQYIAYFLLLLCIFFTLIKNSPDVIANRIAYFSIISFLFIIGINLQNLPFSTKIYLSFSMLIISSLSTLPIKLINNINDFRRISYFLLNGILLSTFLGWLFNISLVTVAVEGIGFAYGFNGGLTHKNFYAITILVSYILLFISRKHGTKYQVDSLVLWFDLFLLLVSNTRTIYIILVVFWIVVHSGFIKYIKKNHRPVIITTWLVISLLSIIFFFKHIINNSESYTHRVLGIVNFFKYYESSKFHLFFGDAELAFGDMTKGYTHNIRSVLGWDGTVEMPLLSVMIKNGYVGLIGYGVVLFKFISSVLSMEDRRVKNIGLSILIPLLLSAMVENYIVNISFVFMPVCFCILCSIKNIEFKNN</sequence>
<protein>
    <submittedName>
        <fullName evidence="1">Oligosaccharide repeat unit polymerase Wzy</fullName>
    </submittedName>
</protein>
<dbReference type="NCBIfam" id="NF041436">
    <property type="entry name" value="Wzy_Strepto"/>
    <property type="match status" value="1"/>
</dbReference>
<gene>
    <name evidence="1" type="primary">wzy</name>
    <name evidence="1" type="ORF">SPC23B_0010</name>
</gene>
<dbReference type="EMBL" id="CR931684">
    <property type="protein sequence ID" value="CAI33840.1"/>
    <property type="molecule type" value="Genomic_DNA"/>
</dbReference>
<organism evidence="1">
    <name type="scientific">Streptococcus pneumoniae</name>
    <dbReference type="NCBI Taxonomy" id="1313"/>
    <lineage>
        <taxon>Bacteria</taxon>
        <taxon>Bacillati</taxon>
        <taxon>Bacillota</taxon>
        <taxon>Bacilli</taxon>
        <taxon>Lactobacillales</taxon>
        <taxon>Streptococcaceae</taxon>
        <taxon>Streptococcus</taxon>
    </lineage>
</organism>